<keyword evidence="4" id="KW-0689">Ribosomal protein</keyword>
<dbReference type="InterPro" id="IPR012340">
    <property type="entry name" value="NA-bd_OB-fold"/>
</dbReference>
<dbReference type="InterPro" id="IPR014722">
    <property type="entry name" value="Rib_uL2_dom2"/>
</dbReference>
<reference evidence="12 13" key="1">
    <citation type="journal article" date="2018" name="G3 (Bethesda)">
        <title>A High-Quality Reference Genome for the Invasive Mosquitofish Gambusia affinis Using a Chicago Library.</title>
        <authorList>
            <person name="Hoffberg S.L."/>
            <person name="Troendle N.J."/>
            <person name="Glenn T.C."/>
            <person name="Mahmud O."/>
            <person name="Louha S."/>
            <person name="Chalopin D."/>
            <person name="Bennetzen J.L."/>
            <person name="Mauricio R."/>
        </authorList>
    </citation>
    <scope>NUCLEOTIDE SEQUENCE [LARGE SCALE GENOMIC DNA]</scope>
    <source>
        <strain evidence="12">NE01/NJP1002.9</strain>
        <tissue evidence="12">Muscle</tissue>
    </source>
</reference>
<keyword evidence="3" id="KW-0809">Transit peptide</keyword>
<dbReference type="STRING" id="33528.ENSGAFP00000006631"/>
<evidence type="ECO:0000259" key="11">
    <source>
        <dbReference type="SMART" id="SM01383"/>
    </source>
</evidence>
<dbReference type="GO" id="GO:0005743">
    <property type="term" value="C:mitochondrial inner membrane"/>
    <property type="evidence" value="ECO:0007669"/>
    <property type="project" value="UniProtKB-ARBA"/>
</dbReference>
<dbReference type="PANTHER" id="PTHR13691">
    <property type="entry name" value="RIBOSOMAL PROTEIN L2"/>
    <property type="match status" value="1"/>
</dbReference>
<dbReference type="InterPro" id="IPR022666">
    <property type="entry name" value="Ribosomal_uL2_RNA-bd_dom"/>
</dbReference>
<dbReference type="Gene3D" id="2.40.50.140">
    <property type="entry name" value="Nucleic acid-binding proteins"/>
    <property type="match status" value="1"/>
</dbReference>
<evidence type="ECO:0000256" key="9">
    <source>
        <dbReference type="SAM" id="MobiDB-lite"/>
    </source>
</evidence>
<protein>
    <recommendedName>
        <fullName evidence="7">Large ribosomal subunit protein uL2m</fullName>
    </recommendedName>
    <alternativeName>
        <fullName evidence="8">39S ribosomal protein L2, mitochondrial</fullName>
    </alternativeName>
</protein>
<proteinExistence type="inferred from homology"/>
<evidence type="ECO:0000313" key="13">
    <source>
        <dbReference type="Proteomes" id="UP000250572"/>
    </source>
</evidence>
<keyword evidence="6" id="KW-0687">Ribonucleoprotein</keyword>
<evidence type="ECO:0000313" key="12">
    <source>
        <dbReference type="EMBL" id="PWA26010.1"/>
    </source>
</evidence>
<evidence type="ECO:0000256" key="7">
    <source>
        <dbReference type="ARBA" id="ARBA00069872"/>
    </source>
</evidence>
<comment type="subcellular location">
    <subcellularLocation>
        <location evidence="1">Mitochondrion</location>
    </subcellularLocation>
</comment>
<evidence type="ECO:0000259" key="10">
    <source>
        <dbReference type="SMART" id="SM01382"/>
    </source>
</evidence>
<comment type="similarity">
    <text evidence="2">Belongs to the universal ribosomal protein uL2 family.</text>
</comment>
<dbReference type="FunFam" id="2.30.30.30:FF:000025">
    <property type="entry name" value="39S ribosomal protein L2, mitochondrial"/>
    <property type="match status" value="1"/>
</dbReference>
<dbReference type="Pfam" id="PF00181">
    <property type="entry name" value="Ribosomal_L2_N"/>
    <property type="match status" value="1"/>
</dbReference>
<dbReference type="InterPro" id="IPR008991">
    <property type="entry name" value="Translation_prot_SH3-like_sf"/>
</dbReference>
<dbReference type="InterPro" id="IPR002171">
    <property type="entry name" value="Ribosomal_uL2"/>
</dbReference>
<dbReference type="SMART" id="SM01383">
    <property type="entry name" value="Ribosomal_L2"/>
    <property type="match status" value="1"/>
</dbReference>
<dbReference type="GO" id="GO:0032543">
    <property type="term" value="P:mitochondrial translation"/>
    <property type="evidence" value="ECO:0007669"/>
    <property type="project" value="TreeGrafter"/>
</dbReference>
<name>A0A315VT43_GAMAF</name>
<evidence type="ECO:0000256" key="3">
    <source>
        <dbReference type="ARBA" id="ARBA00022946"/>
    </source>
</evidence>
<dbReference type="AlphaFoldDB" id="A0A315VT43"/>
<feature type="domain" description="Large ribosomal subunit protein uL2 C-terminal" evidence="10">
    <location>
        <begin position="350"/>
        <end position="469"/>
    </location>
</feature>
<sequence>MMLQRKTGRRRKRAACRTTVTFPLLRQNEQHQLRVCVRSWPALSRRKTDERRGAGWVGEGAMQLSSMLRHYGITSMTPNSSGKSKTSQRFPCYAVSIAGIRFYDPYAINNIHKITSFEAHIFRPRQSKTASWRNGKFAAFREDVHHLSPGRGSVRIRMESQDGKMEIYCPFSNSIKDKTVMALSCLTRALRSLTLSQPTLLSSQAPVAHLKLGVLVPSTVSQCRGFLITAFLKQNRRNWKQMDKYTIRPIGMKKTGGRDHTGKIRTRGIGGGHKQRYRWVDFQRLRYEPNKEDQPFEEKVVEVRYDPCRSADIALIAGGNRKRWIIATEKMQAGDIIKTSGVIERMAVSANEGDAYPLGALPVGTLVNNLEIQPGRGSEYIRAAGTSGILLRKVNGTAIVQLPSKQQVQVLETCMVTVGRVSNIDHNKRIIGKAGRNRWLGIRPSSGLWKRKGGWAGRKIKPLPPMKSYINLPLISAN</sequence>
<evidence type="ECO:0000256" key="4">
    <source>
        <dbReference type="ARBA" id="ARBA00022980"/>
    </source>
</evidence>
<evidence type="ECO:0000256" key="5">
    <source>
        <dbReference type="ARBA" id="ARBA00023128"/>
    </source>
</evidence>
<dbReference type="GO" id="GO:0005762">
    <property type="term" value="C:mitochondrial large ribosomal subunit"/>
    <property type="evidence" value="ECO:0007669"/>
    <property type="project" value="TreeGrafter"/>
</dbReference>
<keyword evidence="13" id="KW-1185">Reference proteome</keyword>
<dbReference type="InterPro" id="IPR022669">
    <property type="entry name" value="Ribosomal_uL2_C"/>
</dbReference>
<dbReference type="EMBL" id="NHOQ01001229">
    <property type="protein sequence ID" value="PWA26010.1"/>
    <property type="molecule type" value="Genomic_DNA"/>
</dbReference>
<dbReference type="GO" id="GO:0003723">
    <property type="term" value="F:RNA binding"/>
    <property type="evidence" value="ECO:0007669"/>
    <property type="project" value="TreeGrafter"/>
</dbReference>
<keyword evidence="5" id="KW-0496">Mitochondrion</keyword>
<dbReference type="PANTHER" id="PTHR13691:SF73">
    <property type="entry name" value="LARGE RIBOSOMAL SUBUNIT PROTEIN UL2M"/>
    <property type="match status" value="1"/>
</dbReference>
<dbReference type="SUPFAM" id="SSF50249">
    <property type="entry name" value="Nucleic acid-binding proteins"/>
    <property type="match status" value="1"/>
</dbReference>
<feature type="domain" description="Large ribosomal subunit protein uL2 RNA-binding" evidence="11">
    <location>
        <begin position="257"/>
        <end position="339"/>
    </location>
</feature>
<dbReference type="Gene3D" id="2.30.30.30">
    <property type="match status" value="1"/>
</dbReference>
<evidence type="ECO:0000256" key="2">
    <source>
        <dbReference type="ARBA" id="ARBA00005636"/>
    </source>
</evidence>
<dbReference type="Pfam" id="PF03947">
    <property type="entry name" value="Ribosomal_L2_C"/>
    <property type="match status" value="1"/>
</dbReference>
<dbReference type="GO" id="GO:0003735">
    <property type="term" value="F:structural constituent of ribosome"/>
    <property type="evidence" value="ECO:0007669"/>
    <property type="project" value="InterPro"/>
</dbReference>
<accession>A0A315VT43</accession>
<dbReference type="FunFam" id="2.40.50.140:FF:000157">
    <property type="entry name" value="39S ribosomal protein L2, mitochondrial"/>
    <property type="match status" value="1"/>
</dbReference>
<evidence type="ECO:0000256" key="8">
    <source>
        <dbReference type="ARBA" id="ARBA00082723"/>
    </source>
</evidence>
<comment type="caution">
    <text evidence="12">The sequence shown here is derived from an EMBL/GenBank/DDBJ whole genome shotgun (WGS) entry which is preliminary data.</text>
</comment>
<dbReference type="SUPFAM" id="SSF50104">
    <property type="entry name" value="Translation proteins SH3-like domain"/>
    <property type="match status" value="1"/>
</dbReference>
<evidence type="ECO:0000256" key="1">
    <source>
        <dbReference type="ARBA" id="ARBA00004173"/>
    </source>
</evidence>
<gene>
    <name evidence="12" type="ORF">CCH79_00001435</name>
</gene>
<feature type="region of interest" description="Disordered" evidence="9">
    <location>
        <begin position="251"/>
        <end position="270"/>
    </location>
</feature>
<evidence type="ECO:0000256" key="6">
    <source>
        <dbReference type="ARBA" id="ARBA00023274"/>
    </source>
</evidence>
<organism evidence="12 13">
    <name type="scientific">Gambusia affinis</name>
    <name type="common">Western mosquitofish</name>
    <name type="synonym">Heterandria affinis</name>
    <dbReference type="NCBI Taxonomy" id="33528"/>
    <lineage>
        <taxon>Eukaryota</taxon>
        <taxon>Metazoa</taxon>
        <taxon>Chordata</taxon>
        <taxon>Craniata</taxon>
        <taxon>Vertebrata</taxon>
        <taxon>Euteleostomi</taxon>
        <taxon>Actinopterygii</taxon>
        <taxon>Neopterygii</taxon>
        <taxon>Teleostei</taxon>
        <taxon>Neoteleostei</taxon>
        <taxon>Acanthomorphata</taxon>
        <taxon>Ovalentaria</taxon>
        <taxon>Atherinomorphae</taxon>
        <taxon>Cyprinodontiformes</taxon>
        <taxon>Poeciliidae</taxon>
        <taxon>Poeciliinae</taxon>
        <taxon>Gambusia</taxon>
    </lineage>
</organism>
<dbReference type="SMART" id="SM01382">
    <property type="entry name" value="Ribosomal_L2_C"/>
    <property type="match status" value="1"/>
</dbReference>
<dbReference type="Proteomes" id="UP000250572">
    <property type="component" value="Unassembled WGS sequence"/>
</dbReference>